<evidence type="ECO:0000259" key="3">
    <source>
        <dbReference type="PROSITE" id="PS50071"/>
    </source>
</evidence>
<feature type="domain" description="Homeobox" evidence="3">
    <location>
        <begin position="1"/>
        <end position="57"/>
    </location>
</feature>
<dbReference type="Pfam" id="PF00046">
    <property type="entry name" value="Homeodomain"/>
    <property type="match status" value="1"/>
</dbReference>
<keyword evidence="1 2" id="KW-0539">Nucleus</keyword>
<dbReference type="CTD" id="20196052"/>
<reference evidence="5" key="3">
    <citation type="submission" date="2015-06" db="UniProtKB">
        <authorList>
            <consortium name="EnsemblMetazoa"/>
        </authorList>
    </citation>
    <scope>IDENTIFICATION</scope>
</reference>
<gene>
    <name evidence="5" type="primary">20196052</name>
    <name evidence="4" type="ORF">HELRODRAFT_127983</name>
</gene>
<dbReference type="RefSeq" id="XP_009026272.1">
    <property type="nucleotide sequence ID" value="XM_009028024.1"/>
</dbReference>
<comment type="subcellular location">
    <subcellularLocation>
        <location evidence="1 2">Nucleus</location>
    </subcellularLocation>
</comment>
<reference evidence="4 6" key="2">
    <citation type="journal article" date="2013" name="Nature">
        <title>Insights into bilaterian evolution from three spiralian genomes.</title>
        <authorList>
            <person name="Simakov O."/>
            <person name="Marletaz F."/>
            <person name="Cho S.J."/>
            <person name="Edsinger-Gonzales E."/>
            <person name="Havlak P."/>
            <person name="Hellsten U."/>
            <person name="Kuo D.H."/>
            <person name="Larsson T."/>
            <person name="Lv J."/>
            <person name="Arendt D."/>
            <person name="Savage R."/>
            <person name="Osoegawa K."/>
            <person name="de Jong P."/>
            <person name="Grimwood J."/>
            <person name="Chapman J.A."/>
            <person name="Shapiro H."/>
            <person name="Aerts A."/>
            <person name="Otillar R.P."/>
            <person name="Terry A.Y."/>
            <person name="Boore J.L."/>
            <person name="Grigoriev I.V."/>
            <person name="Lindberg D.R."/>
            <person name="Seaver E.C."/>
            <person name="Weisblat D.A."/>
            <person name="Putnam N.H."/>
            <person name="Rokhsar D.S."/>
        </authorList>
    </citation>
    <scope>NUCLEOTIDE SEQUENCE</scope>
</reference>
<dbReference type="InterPro" id="IPR001356">
    <property type="entry name" value="HD"/>
</dbReference>
<dbReference type="Proteomes" id="UP000015101">
    <property type="component" value="Unassembled WGS sequence"/>
</dbReference>
<feature type="DNA-binding region" description="Homeobox" evidence="1">
    <location>
        <begin position="3"/>
        <end position="58"/>
    </location>
</feature>
<dbReference type="EMBL" id="AMQM01006774">
    <property type="status" value="NOT_ANNOTATED_CDS"/>
    <property type="molecule type" value="Genomic_DNA"/>
</dbReference>
<dbReference type="InterPro" id="IPR009057">
    <property type="entry name" value="Homeodomain-like_sf"/>
</dbReference>
<dbReference type="PROSITE" id="PS50071">
    <property type="entry name" value="HOMEOBOX_2"/>
    <property type="match status" value="1"/>
</dbReference>
<evidence type="ECO:0000313" key="5">
    <source>
        <dbReference type="EnsemblMetazoa" id="HelroP127983"/>
    </source>
</evidence>
<evidence type="ECO:0000256" key="1">
    <source>
        <dbReference type="PROSITE-ProRule" id="PRU00108"/>
    </source>
</evidence>
<evidence type="ECO:0000313" key="6">
    <source>
        <dbReference type="Proteomes" id="UP000015101"/>
    </source>
</evidence>
<dbReference type="STRING" id="6412.T1EHK2"/>
<dbReference type="AlphaFoldDB" id="T1EHK2"/>
<reference evidence="6" key="1">
    <citation type="submission" date="2012-12" db="EMBL/GenBank/DDBJ databases">
        <authorList>
            <person name="Hellsten U."/>
            <person name="Grimwood J."/>
            <person name="Chapman J.A."/>
            <person name="Shapiro H."/>
            <person name="Aerts A."/>
            <person name="Otillar R.P."/>
            <person name="Terry A.Y."/>
            <person name="Boore J.L."/>
            <person name="Simakov O."/>
            <person name="Marletaz F."/>
            <person name="Cho S.-J."/>
            <person name="Edsinger-Gonzales E."/>
            <person name="Havlak P."/>
            <person name="Kuo D.-H."/>
            <person name="Larsson T."/>
            <person name="Lv J."/>
            <person name="Arendt D."/>
            <person name="Savage R."/>
            <person name="Osoegawa K."/>
            <person name="de Jong P."/>
            <person name="Lindberg D.R."/>
            <person name="Seaver E.C."/>
            <person name="Weisblat D.A."/>
            <person name="Putnam N.H."/>
            <person name="Grigoriev I.V."/>
            <person name="Rokhsar D.S."/>
        </authorList>
    </citation>
    <scope>NUCLEOTIDE SEQUENCE</scope>
</reference>
<dbReference type="KEGG" id="hro:HELRODRAFT_127983"/>
<dbReference type="SMART" id="SM00389">
    <property type="entry name" value="HOX"/>
    <property type="match status" value="1"/>
</dbReference>
<dbReference type="HOGENOM" id="CLU_049543_10_3_1"/>
<dbReference type="GO" id="GO:0003677">
    <property type="term" value="F:DNA binding"/>
    <property type="evidence" value="ECO:0007669"/>
    <property type="project" value="UniProtKB-UniRule"/>
</dbReference>
<keyword evidence="6" id="KW-1185">Reference proteome</keyword>
<accession>T1EHK2</accession>
<dbReference type="CDD" id="cd00086">
    <property type="entry name" value="homeodomain"/>
    <property type="match status" value="1"/>
</dbReference>
<dbReference type="InParanoid" id="T1EHK2"/>
<keyword evidence="1 2" id="KW-0371">Homeobox</keyword>
<dbReference type="GO" id="GO:0005634">
    <property type="term" value="C:nucleus"/>
    <property type="evidence" value="ECO:0007669"/>
    <property type="project" value="UniProtKB-SubCell"/>
</dbReference>
<evidence type="ECO:0000313" key="4">
    <source>
        <dbReference type="EMBL" id="ESN95713.1"/>
    </source>
</evidence>
<dbReference type="SUPFAM" id="SSF46689">
    <property type="entry name" value="Homeodomain-like"/>
    <property type="match status" value="1"/>
</dbReference>
<sequence length="66" mass="8081">VGRSRFSDEVREVLEREFCRKEYVDDVDRERIENETGLNFGQIKSWFKKRRTKARKVEHETDIFDT</sequence>
<evidence type="ECO:0000256" key="2">
    <source>
        <dbReference type="RuleBase" id="RU000682"/>
    </source>
</evidence>
<keyword evidence="1 2" id="KW-0238">DNA-binding</keyword>
<dbReference type="Gene3D" id="1.10.10.60">
    <property type="entry name" value="Homeodomain-like"/>
    <property type="match status" value="1"/>
</dbReference>
<protein>
    <recommendedName>
        <fullName evidence="3">Homeobox domain-containing protein</fullName>
    </recommendedName>
</protein>
<organism evidence="5 6">
    <name type="scientific">Helobdella robusta</name>
    <name type="common">Californian leech</name>
    <dbReference type="NCBI Taxonomy" id="6412"/>
    <lineage>
        <taxon>Eukaryota</taxon>
        <taxon>Metazoa</taxon>
        <taxon>Spiralia</taxon>
        <taxon>Lophotrochozoa</taxon>
        <taxon>Annelida</taxon>
        <taxon>Clitellata</taxon>
        <taxon>Hirudinea</taxon>
        <taxon>Rhynchobdellida</taxon>
        <taxon>Glossiphoniidae</taxon>
        <taxon>Helobdella</taxon>
    </lineage>
</organism>
<dbReference type="EMBL" id="KB097510">
    <property type="protein sequence ID" value="ESN95713.1"/>
    <property type="molecule type" value="Genomic_DNA"/>
</dbReference>
<dbReference type="GeneID" id="20196052"/>
<proteinExistence type="predicted"/>
<name>T1EHK2_HELRO</name>
<dbReference type="EnsemblMetazoa" id="HelroT127983">
    <property type="protein sequence ID" value="HelroP127983"/>
    <property type="gene ID" value="HelroG127983"/>
</dbReference>